<organism evidence="1 2">
    <name type="scientific">Phytophthora megakarya</name>
    <dbReference type="NCBI Taxonomy" id="4795"/>
    <lineage>
        <taxon>Eukaryota</taxon>
        <taxon>Sar</taxon>
        <taxon>Stramenopiles</taxon>
        <taxon>Oomycota</taxon>
        <taxon>Peronosporomycetes</taxon>
        <taxon>Peronosporales</taxon>
        <taxon>Peronosporaceae</taxon>
        <taxon>Phytophthora</taxon>
    </lineage>
</organism>
<proteinExistence type="predicted"/>
<dbReference type="OrthoDB" id="167122at2759"/>
<keyword evidence="2" id="KW-1185">Reference proteome</keyword>
<dbReference type="AlphaFoldDB" id="A0A225VJ97"/>
<evidence type="ECO:0000313" key="1">
    <source>
        <dbReference type="EMBL" id="OWZ05493.1"/>
    </source>
</evidence>
<gene>
    <name evidence="1" type="ORF">PHMEG_00022412</name>
</gene>
<sequence length="171" mass="21312">MADIEGKKPWRFVYRCLDIPFHFKRSEDPFDINFMRWDEFWRVHGRAVWERGFWQPLVPGSIESNRRKARQFRAMCAFRQFATELMKKRKKERGDDDEYLKTLSQTLHDGWWYRIEPFRLRNLWYKKRHLYDEYLETRVKLRWPCGKKFLAERGLKPIWWLPDYSPPTCQQ</sequence>
<protein>
    <submittedName>
        <fullName evidence="1">Uncharacterized protein</fullName>
    </submittedName>
</protein>
<evidence type="ECO:0000313" key="2">
    <source>
        <dbReference type="Proteomes" id="UP000198211"/>
    </source>
</evidence>
<name>A0A225VJ97_9STRA</name>
<dbReference type="EMBL" id="NBNE01004405">
    <property type="protein sequence ID" value="OWZ05493.1"/>
    <property type="molecule type" value="Genomic_DNA"/>
</dbReference>
<reference evidence="2" key="1">
    <citation type="submission" date="2017-03" db="EMBL/GenBank/DDBJ databases">
        <title>Phytopthora megakarya and P. palmivora, two closely related causual agents of cacao black pod achieved similar genome size and gene model numbers by different mechanisms.</title>
        <authorList>
            <person name="Ali S."/>
            <person name="Shao J."/>
            <person name="Larry D.J."/>
            <person name="Kronmiller B."/>
            <person name="Shen D."/>
            <person name="Strem M.D."/>
            <person name="Melnick R.L."/>
            <person name="Guiltinan M.J."/>
            <person name="Tyler B.M."/>
            <person name="Meinhardt L.W."/>
            <person name="Bailey B.A."/>
        </authorList>
    </citation>
    <scope>NUCLEOTIDE SEQUENCE [LARGE SCALE GENOMIC DNA]</scope>
    <source>
        <strain evidence="2">zdho120</strain>
    </source>
</reference>
<comment type="caution">
    <text evidence="1">The sequence shown here is derived from an EMBL/GenBank/DDBJ whole genome shotgun (WGS) entry which is preliminary data.</text>
</comment>
<accession>A0A225VJ97</accession>
<dbReference type="STRING" id="4795.A0A225VJ97"/>
<dbReference type="Proteomes" id="UP000198211">
    <property type="component" value="Unassembled WGS sequence"/>
</dbReference>